<dbReference type="InterPro" id="IPR036271">
    <property type="entry name" value="Tet_transcr_reg_TetR-rel_C_sf"/>
</dbReference>
<evidence type="ECO:0000256" key="3">
    <source>
        <dbReference type="ARBA" id="ARBA00023163"/>
    </source>
</evidence>
<evidence type="ECO:0000313" key="6">
    <source>
        <dbReference type="EMBL" id="RTR22981.1"/>
    </source>
</evidence>
<accession>A0A3S0HZL8</accession>
<keyword evidence="2 4" id="KW-0238">DNA-binding</keyword>
<dbReference type="OrthoDB" id="9798857at2"/>
<evidence type="ECO:0000256" key="1">
    <source>
        <dbReference type="ARBA" id="ARBA00023015"/>
    </source>
</evidence>
<keyword evidence="1" id="KW-0805">Transcription regulation</keyword>
<dbReference type="Pfam" id="PF00440">
    <property type="entry name" value="TetR_N"/>
    <property type="match status" value="1"/>
</dbReference>
<dbReference type="Proteomes" id="UP000277007">
    <property type="component" value="Unassembled WGS sequence"/>
</dbReference>
<dbReference type="InterPro" id="IPR001647">
    <property type="entry name" value="HTH_TetR"/>
</dbReference>
<dbReference type="PANTHER" id="PTHR47506:SF7">
    <property type="entry name" value="TRANSCRIPTIONAL REGULATORY PROTEIN"/>
    <property type="match status" value="1"/>
</dbReference>
<dbReference type="SUPFAM" id="SSF46689">
    <property type="entry name" value="Homeodomain-like"/>
    <property type="match status" value="1"/>
</dbReference>
<protein>
    <submittedName>
        <fullName evidence="6">TetR/AcrR family transcriptional regulator</fullName>
    </submittedName>
</protein>
<dbReference type="AlphaFoldDB" id="A0A3S0HZL8"/>
<keyword evidence="3" id="KW-0804">Transcription</keyword>
<proteinExistence type="predicted"/>
<feature type="domain" description="HTH tetR-type" evidence="5">
    <location>
        <begin position="14"/>
        <end position="74"/>
    </location>
</feature>
<keyword evidence="7" id="KW-1185">Reference proteome</keyword>
<feature type="DNA-binding region" description="H-T-H motif" evidence="4">
    <location>
        <begin position="37"/>
        <end position="56"/>
    </location>
</feature>
<name>A0A3S0HZL8_9PROT</name>
<dbReference type="GO" id="GO:0003677">
    <property type="term" value="F:DNA binding"/>
    <property type="evidence" value="ECO:0007669"/>
    <property type="project" value="UniProtKB-UniRule"/>
</dbReference>
<dbReference type="PROSITE" id="PS50977">
    <property type="entry name" value="HTH_TETR_2"/>
    <property type="match status" value="1"/>
</dbReference>
<evidence type="ECO:0000259" key="5">
    <source>
        <dbReference type="PROSITE" id="PS50977"/>
    </source>
</evidence>
<evidence type="ECO:0000256" key="2">
    <source>
        <dbReference type="ARBA" id="ARBA00023125"/>
    </source>
</evidence>
<evidence type="ECO:0000313" key="7">
    <source>
        <dbReference type="Proteomes" id="UP000277007"/>
    </source>
</evidence>
<dbReference type="InterPro" id="IPR009057">
    <property type="entry name" value="Homeodomain-like_sf"/>
</dbReference>
<gene>
    <name evidence="6" type="ORF">EJ903_05255</name>
</gene>
<dbReference type="PANTHER" id="PTHR47506">
    <property type="entry name" value="TRANSCRIPTIONAL REGULATORY PROTEIN"/>
    <property type="match status" value="1"/>
</dbReference>
<comment type="caution">
    <text evidence="6">The sequence shown here is derived from an EMBL/GenBank/DDBJ whole genome shotgun (WGS) entry which is preliminary data.</text>
</comment>
<dbReference type="Gene3D" id="1.10.357.10">
    <property type="entry name" value="Tetracycline Repressor, domain 2"/>
    <property type="match status" value="1"/>
</dbReference>
<dbReference type="EMBL" id="RXMA01000003">
    <property type="protein sequence ID" value="RTR22981.1"/>
    <property type="molecule type" value="Genomic_DNA"/>
</dbReference>
<sequence length="199" mass="21298">MTKASTHTGPTHKERTHARILDEAAAAMRLDGPDGISVAALMKRAGLTHGGFYAHFPSRDALVTEAIERMFQDSRRILDDRLTQREAAEGVAGLIDWYLSEAIRSAPDQGCPLPALSGGASRMPEAARGRFNQGVAYFQRALATAFDALGLPEPEMTARSVLAELVGAMALARAASDEAAGNEILRSSRQLLKTRLGLA</sequence>
<organism evidence="6 7">
    <name type="scientific">Azospirillum griseum</name>
    <dbReference type="NCBI Taxonomy" id="2496639"/>
    <lineage>
        <taxon>Bacteria</taxon>
        <taxon>Pseudomonadati</taxon>
        <taxon>Pseudomonadota</taxon>
        <taxon>Alphaproteobacteria</taxon>
        <taxon>Rhodospirillales</taxon>
        <taxon>Azospirillaceae</taxon>
        <taxon>Azospirillum</taxon>
    </lineage>
</organism>
<dbReference type="RefSeq" id="WP_126612823.1">
    <property type="nucleotide sequence ID" value="NZ_JBHUCY010000004.1"/>
</dbReference>
<evidence type="ECO:0000256" key="4">
    <source>
        <dbReference type="PROSITE-ProRule" id="PRU00335"/>
    </source>
</evidence>
<reference evidence="6 7" key="1">
    <citation type="submission" date="2018-12" db="EMBL/GenBank/DDBJ databases">
        <authorList>
            <person name="Yang Y."/>
        </authorList>
    </citation>
    <scope>NUCLEOTIDE SEQUENCE [LARGE SCALE GENOMIC DNA]</scope>
    <source>
        <strain evidence="6 7">L-25-5w-1</strain>
    </source>
</reference>
<dbReference type="SUPFAM" id="SSF48498">
    <property type="entry name" value="Tetracyclin repressor-like, C-terminal domain"/>
    <property type="match status" value="1"/>
</dbReference>
<dbReference type="Gene3D" id="1.10.10.60">
    <property type="entry name" value="Homeodomain-like"/>
    <property type="match status" value="1"/>
</dbReference>